<dbReference type="Proteomes" id="UP001497644">
    <property type="component" value="Chromosome 1"/>
</dbReference>
<feature type="region of interest" description="Disordered" evidence="1">
    <location>
        <begin position="8"/>
        <end position="57"/>
    </location>
</feature>
<evidence type="ECO:0000313" key="3">
    <source>
        <dbReference type="Proteomes" id="UP001497644"/>
    </source>
</evidence>
<feature type="compositionally biased region" description="Basic and acidic residues" evidence="1">
    <location>
        <begin position="14"/>
        <end position="46"/>
    </location>
</feature>
<evidence type="ECO:0000313" key="2">
    <source>
        <dbReference type="EMBL" id="CAL1673563.1"/>
    </source>
</evidence>
<accession>A0AAV2N380</accession>
<dbReference type="AlphaFoldDB" id="A0AAV2N380"/>
<keyword evidence="3" id="KW-1185">Reference proteome</keyword>
<organism evidence="2 3">
    <name type="scientific">Lasius platythorax</name>
    <dbReference type="NCBI Taxonomy" id="488582"/>
    <lineage>
        <taxon>Eukaryota</taxon>
        <taxon>Metazoa</taxon>
        <taxon>Ecdysozoa</taxon>
        <taxon>Arthropoda</taxon>
        <taxon>Hexapoda</taxon>
        <taxon>Insecta</taxon>
        <taxon>Pterygota</taxon>
        <taxon>Neoptera</taxon>
        <taxon>Endopterygota</taxon>
        <taxon>Hymenoptera</taxon>
        <taxon>Apocrita</taxon>
        <taxon>Aculeata</taxon>
        <taxon>Formicoidea</taxon>
        <taxon>Formicidae</taxon>
        <taxon>Formicinae</taxon>
        <taxon>Lasius</taxon>
        <taxon>Lasius</taxon>
    </lineage>
</organism>
<reference evidence="2 3" key="1">
    <citation type="submission" date="2024-04" db="EMBL/GenBank/DDBJ databases">
        <authorList>
            <consortium name="Molecular Ecology Group"/>
        </authorList>
    </citation>
    <scope>NUCLEOTIDE SEQUENCE [LARGE SCALE GENOMIC DNA]</scope>
</reference>
<gene>
    <name evidence="2" type="ORF">LPLAT_LOCUS426</name>
</gene>
<sequence length="112" mass="12847">MILIFTRKGTSRSYRQEYGRGTWEKGNRPRDPKGADDPLRNNRADVHGSPTVNGDHFKRSRPQCVYLANVKFGKRGTMRRHGSTSSPWFCVVRDTNPIVLCRSASLRSRRLV</sequence>
<protein>
    <submittedName>
        <fullName evidence="2">Uncharacterized protein</fullName>
    </submittedName>
</protein>
<name>A0AAV2N380_9HYME</name>
<proteinExistence type="predicted"/>
<evidence type="ECO:0000256" key="1">
    <source>
        <dbReference type="SAM" id="MobiDB-lite"/>
    </source>
</evidence>
<dbReference type="EMBL" id="OZ034824">
    <property type="protein sequence ID" value="CAL1673563.1"/>
    <property type="molecule type" value="Genomic_DNA"/>
</dbReference>